<comment type="caution">
    <text evidence="2">The sequence shown here is derived from an EMBL/GenBank/DDBJ whole genome shotgun (WGS) entry which is preliminary data.</text>
</comment>
<name>A0A2T3HLV6_9SPHI</name>
<dbReference type="InterPro" id="IPR000182">
    <property type="entry name" value="GNAT_dom"/>
</dbReference>
<sequence length="179" mass="19700">MATSAHQFTHARSKRLLFGSLTPADIDRLAAGFCTDSSLFPAGVPGAVEKGDKACMEQIKQETASGLSLWLTIRQKENEKFAGTAALRHLGTPGLELRLWLAPEARGLGFGTECVRFLVSLAKKQFQFRYLYFLVEQGNKSGITIGHKLGFEPAAGYDIRRADGTLLRMVEFRKSSDNC</sequence>
<accession>A0A2T3HLV6</accession>
<dbReference type="InterPro" id="IPR016181">
    <property type="entry name" value="Acyl_CoA_acyltransferase"/>
</dbReference>
<dbReference type="RefSeq" id="WP_107215666.1">
    <property type="nucleotide sequence ID" value="NZ_KZ686269.1"/>
</dbReference>
<protein>
    <recommendedName>
        <fullName evidence="1">N-acetyltransferase domain-containing protein</fullName>
    </recommendedName>
</protein>
<feature type="domain" description="N-acetyltransferase" evidence="1">
    <location>
        <begin position="16"/>
        <end position="174"/>
    </location>
</feature>
<dbReference type="GO" id="GO:0016747">
    <property type="term" value="F:acyltransferase activity, transferring groups other than amino-acyl groups"/>
    <property type="evidence" value="ECO:0007669"/>
    <property type="project" value="InterPro"/>
</dbReference>
<dbReference type="EMBL" id="PYLS01000005">
    <property type="protein sequence ID" value="PST83406.1"/>
    <property type="molecule type" value="Genomic_DNA"/>
</dbReference>
<evidence type="ECO:0000259" key="1">
    <source>
        <dbReference type="PROSITE" id="PS51186"/>
    </source>
</evidence>
<dbReference type="SUPFAM" id="SSF55729">
    <property type="entry name" value="Acyl-CoA N-acyltransferases (Nat)"/>
    <property type="match status" value="1"/>
</dbReference>
<dbReference type="Proteomes" id="UP000240912">
    <property type="component" value="Unassembled WGS sequence"/>
</dbReference>
<dbReference type="PROSITE" id="PS51186">
    <property type="entry name" value="GNAT"/>
    <property type="match status" value="1"/>
</dbReference>
<dbReference type="OrthoDB" id="5419426at2"/>
<gene>
    <name evidence="2" type="ORF">C7T94_12610</name>
</gene>
<dbReference type="Pfam" id="PF13302">
    <property type="entry name" value="Acetyltransf_3"/>
    <property type="match status" value="1"/>
</dbReference>
<reference evidence="2 3" key="1">
    <citation type="submission" date="2018-03" db="EMBL/GenBank/DDBJ databases">
        <authorList>
            <person name="Keele B.F."/>
        </authorList>
    </citation>
    <scope>NUCLEOTIDE SEQUENCE [LARGE SCALE GENOMIC DNA]</scope>
    <source>
        <strain evidence="2 3">YL28-9</strain>
    </source>
</reference>
<dbReference type="Gene3D" id="3.40.630.30">
    <property type="match status" value="1"/>
</dbReference>
<evidence type="ECO:0000313" key="2">
    <source>
        <dbReference type="EMBL" id="PST83406.1"/>
    </source>
</evidence>
<dbReference type="AlphaFoldDB" id="A0A2T3HLV6"/>
<evidence type="ECO:0000313" key="3">
    <source>
        <dbReference type="Proteomes" id="UP000240912"/>
    </source>
</evidence>
<organism evidence="2 3">
    <name type="scientific">Pedobacter yulinensis</name>
    <dbReference type="NCBI Taxonomy" id="2126353"/>
    <lineage>
        <taxon>Bacteria</taxon>
        <taxon>Pseudomonadati</taxon>
        <taxon>Bacteroidota</taxon>
        <taxon>Sphingobacteriia</taxon>
        <taxon>Sphingobacteriales</taxon>
        <taxon>Sphingobacteriaceae</taxon>
        <taxon>Pedobacter</taxon>
    </lineage>
</organism>
<proteinExistence type="predicted"/>
<keyword evidence="3" id="KW-1185">Reference proteome</keyword>
<dbReference type="CDD" id="cd04301">
    <property type="entry name" value="NAT_SF"/>
    <property type="match status" value="1"/>
</dbReference>